<feature type="compositionally biased region" description="Basic and acidic residues" evidence="1">
    <location>
        <begin position="148"/>
        <end position="163"/>
    </location>
</feature>
<reference evidence="3 4" key="1">
    <citation type="submission" date="2016-07" db="EMBL/GenBank/DDBJ databases">
        <title>Pervasive Adenine N6-methylation of Active Genes in Fungi.</title>
        <authorList>
            <consortium name="DOE Joint Genome Institute"/>
            <person name="Mondo S.J."/>
            <person name="Dannebaum R.O."/>
            <person name="Kuo R.C."/>
            <person name="Labutti K."/>
            <person name="Haridas S."/>
            <person name="Kuo A."/>
            <person name="Salamov A."/>
            <person name="Ahrendt S.R."/>
            <person name="Lipzen A."/>
            <person name="Sullivan W."/>
            <person name="Andreopoulos W.B."/>
            <person name="Clum A."/>
            <person name="Lindquist E."/>
            <person name="Daum C."/>
            <person name="Ramamoorthy G.K."/>
            <person name="Gryganskyi A."/>
            <person name="Culley D."/>
            <person name="Magnuson J.K."/>
            <person name="James T.Y."/>
            <person name="O'Malley M.A."/>
            <person name="Stajich J.E."/>
            <person name="Spatafora J.W."/>
            <person name="Visel A."/>
            <person name="Grigoriev I.V."/>
        </authorList>
    </citation>
    <scope>NUCLEOTIDE SEQUENCE [LARGE SCALE GENOMIC DNA]</scope>
    <source>
        <strain evidence="3 4">NRRL 2496</strain>
    </source>
</reference>
<evidence type="ECO:0000313" key="3">
    <source>
        <dbReference type="EMBL" id="ORY93804.1"/>
    </source>
</evidence>
<dbReference type="AlphaFoldDB" id="A0A1X2H5R9"/>
<feature type="region of interest" description="Disordered" evidence="1">
    <location>
        <begin position="278"/>
        <end position="331"/>
    </location>
</feature>
<feature type="compositionally biased region" description="Low complexity" evidence="1">
    <location>
        <begin position="93"/>
        <end position="106"/>
    </location>
</feature>
<evidence type="ECO:0000313" key="4">
    <source>
        <dbReference type="Proteomes" id="UP000242180"/>
    </source>
</evidence>
<protein>
    <submittedName>
        <fullName evidence="3">Uncharacterized protein</fullName>
    </submittedName>
</protein>
<feature type="region of interest" description="Disordered" evidence="1">
    <location>
        <begin position="93"/>
        <end position="133"/>
    </location>
</feature>
<feature type="compositionally biased region" description="Low complexity" evidence="1">
    <location>
        <begin position="308"/>
        <end position="320"/>
    </location>
</feature>
<dbReference type="EMBL" id="MCGN01000008">
    <property type="protein sequence ID" value="ORY93804.1"/>
    <property type="molecule type" value="Genomic_DNA"/>
</dbReference>
<feature type="transmembrane region" description="Helical" evidence="2">
    <location>
        <begin position="28"/>
        <end position="48"/>
    </location>
</feature>
<dbReference type="InParanoid" id="A0A1X2H5R9"/>
<keyword evidence="2" id="KW-0812">Transmembrane</keyword>
<feature type="region of interest" description="Disordered" evidence="1">
    <location>
        <begin position="148"/>
        <end position="186"/>
    </location>
</feature>
<gene>
    <name evidence="3" type="ORF">BCR43DRAFT_346871</name>
</gene>
<sequence>MCHLLPCCVPSSMLRMGYRSRVSLSRPLVGLSAFLTFSVLCVHLLSGIQLNPRKPTSLSLYLSSGNSRSSKSNEHHNVVYLLTLFLSPVSSPAKKNKPANASASPNLKASGKTINPDPKPVANGNTKDKAAEERKLEEMRAKLLKSMTERRLAKEQEQAEKKRQFSPAGRKRPAESEEFPNRSVKRAVTAPSGGLTIRGAAEAQAKAQQLTSPGRTPMDLMNRHLQGGTGNQSPVASRGRGVKNPLPDATPVDTIVKPGRAINRNGFSIAGRAMQNTLRQTQTPSPIQKRLSANPVPINERLGRNHQEQQQQKKQNQNRPWQRKSQRQSAQ</sequence>
<name>A0A1X2H5R9_SYNRA</name>
<evidence type="ECO:0000256" key="2">
    <source>
        <dbReference type="SAM" id="Phobius"/>
    </source>
</evidence>
<proteinExistence type="predicted"/>
<keyword evidence="2" id="KW-1133">Transmembrane helix</keyword>
<comment type="caution">
    <text evidence="3">The sequence shown here is derived from an EMBL/GenBank/DDBJ whole genome shotgun (WGS) entry which is preliminary data.</text>
</comment>
<accession>A0A1X2H5R9</accession>
<evidence type="ECO:0000256" key="1">
    <source>
        <dbReference type="SAM" id="MobiDB-lite"/>
    </source>
</evidence>
<keyword evidence="2" id="KW-0472">Membrane</keyword>
<organism evidence="3 4">
    <name type="scientific">Syncephalastrum racemosum</name>
    <name type="common">Filamentous fungus</name>
    <dbReference type="NCBI Taxonomy" id="13706"/>
    <lineage>
        <taxon>Eukaryota</taxon>
        <taxon>Fungi</taxon>
        <taxon>Fungi incertae sedis</taxon>
        <taxon>Mucoromycota</taxon>
        <taxon>Mucoromycotina</taxon>
        <taxon>Mucoromycetes</taxon>
        <taxon>Mucorales</taxon>
        <taxon>Syncephalastraceae</taxon>
        <taxon>Syncephalastrum</taxon>
    </lineage>
</organism>
<keyword evidence="4" id="KW-1185">Reference proteome</keyword>
<feature type="region of interest" description="Disordered" evidence="1">
    <location>
        <begin position="209"/>
        <end position="253"/>
    </location>
</feature>
<dbReference type="Proteomes" id="UP000242180">
    <property type="component" value="Unassembled WGS sequence"/>
</dbReference>
<feature type="compositionally biased region" description="Basic residues" evidence="1">
    <location>
        <begin position="321"/>
        <end position="331"/>
    </location>
</feature>